<proteinExistence type="predicted"/>
<dbReference type="AlphaFoldDB" id="A0A6H5HN64"/>
<dbReference type="Proteomes" id="UP000479000">
    <property type="component" value="Unassembled WGS sequence"/>
</dbReference>
<evidence type="ECO:0000313" key="1">
    <source>
        <dbReference type="EMBL" id="CAB0019703.1"/>
    </source>
</evidence>
<dbReference type="EMBL" id="CADCXU010034435">
    <property type="protein sequence ID" value="CAB0019703.1"/>
    <property type="molecule type" value="Genomic_DNA"/>
</dbReference>
<accession>A0A6H5HN64</accession>
<evidence type="ECO:0000313" key="2">
    <source>
        <dbReference type="Proteomes" id="UP000479000"/>
    </source>
</evidence>
<sequence length="197" mass="21890">MTCANNFIVLTILDFLIKKPNNSKNWILIYAEFQAKTSIAGASRQPDSGYIDPGLLLTSIAYVTLILHQSLQVHPVCLRTCPDPSSNWMGGLTWSKSSNGARGERDGKATVLPHRVTGAPAANSSSNTLSGTCDLDVHWLMNEFVVDAKFAKSGCQSSRMEYKAPDESNYFESTRDERNILCYKNKYQDFSCPHRNS</sequence>
<keyword evidence="2" id="KW-1185">Reference proteome</keyword>
<reference evidence="1 2" key="1">
    <citation type="submission" date="2020-02" db="EMBL/GenBank/DDBJ databases">
        <authorList>
            <person name="Ferguson B K."/>
        </authorList>
    </citation>
    <scope>NUCLEOTIDE SEQUENCE [LARGE SCALE GENOMIC DNA]</scope>
</reference>
<name>A0A6H5HN64_9HEMI</name>
<protein>
    <submittedName>
        <fullName evidence="1">Uncharacterized protein</fullName>
    </submittedName>
</protein>
<gene>
    <name evidence="1" type="ORF">NTEN_LOCUS23393</name>
</gene>
<organism evidence="1 2">
    <name type="scientific">Nesidiocoris tenuis</name>
    <dbReference type="NCBI Taxonomy" id="355587"/>
    <lineage>
        <taxon>Eukaryota</taxon>
        <taxon>Metazoa</taxon>
        <taxon>Ecdysozoa</taxon>
        <taxon>Arthropoda</taxon>
        <taxon>Hexapoda</taxon>
        <taxon>Insecta</taxon>
        <taxon>Pterygota</taxon>
        <taxon>Neoptera</taxon>
        <taxon>Paraneoptera</taxon>
        <taxon>Hemiptera</taxon>
        <taxon>Heteroptera</taxon>
        <taxon>Panheteroptera</taxon>
        <taxon>Cimicomorpha</taxon>
        <taxon>Miridae</taxon>
        <taxon>Dicyphina</taxon>
        <taxon>Nesidiocoris</taxon>
    </lineage>
</organism>
<feature type="non-terminal residue" evidence="1">
    <location>
        <position position="197"/>
    </location>
</feature>